<proteinExistence type="predicted"/>
<organism evidence="1 2">
    <name type="scientific">Archangium minus</name>
    <dbReference type="NCBI Taxonomy" id="83450"/>
    <lineage>
        <taxon>Bacteria</taxon>
        <taxon>Pseudomonadati</taxon>
        <taxon>Myxococcota</taxon>
        <taxon>Myxococcia</taxon>
        <taxon>Myxococcales</taxon>
        <taxon>Cystobacterineae</taxon>
        <taxon>Archangiaceae</taxon>
        <taxon>Archangium</taxon>
    </lineage>
</organism>
<dbReference type="EMBL" id="CP043494">
    <property type="protein sequence ID" value="WNG46253.1"/>
    <property type="molecule type" value="Genomic_DNA"/>
</dbReference>
<accession>A0ABY9WR88</accession>
<evidence type="ECO:0000313" key="1">
    <source>
        <dbReference type="EMBL" id="WNG46253.1"/>
    </source>
</evidence>
<dbReference type="RefSeq" id="WP_395822447.1">
    <property type="nucleotide sequence ID" value="NZ_CP043494.1"/>
</dbReference>
<dbReference type="Proteomes" id="UP001611383">
    <property type="component" value="Chromosome"/>
</dbReference>
<keyword evidence="2" id="KW-1185">Reference proteome</keyword>
<reference evidence="1 2" key="1">
    <citation type="submission" date="2019-08" db="EMBL/GenBank/DDBJ databases">
        <title>Archangium and Cystobacter genomes.</title>
        <authorList>
            <person name="Chen I.-C.K."/>
            <person name="Wielgoss S."/>
        </authorList>
    </citation>
    <scope>NUCLEOTIDE SEQUENCE [LARGE SCALE GENOMIC DNA]</scope>
    <source>
        <strain evidence="1 2">Cbm 6</strain>
    </source>
</reference>
<gene>
    <name evidence="1" type="ORF">F0U60_20615</name>
</gene>
<sequence length="71" mass="8197">MLEEIAKLTTQLGTLPARLQRAPDFPSQLKDYTLYQIERMLKASDFSIATQAQLQMAQKLIRQEARLMQKS</sequence>
<name>A0ABY9WR88_9BACT</name>
<evidence type="ECO:0000313" key="2">
    <source>
        <dbReference type="Proteomes" id="UP001611383"/>
    </source>
</evidence>
<protein>
    <submittedName>
        <fullName evidence="1">Uncharacterized protein</fullName>
    </submittedName>
</protein>